<evidence type="ECO:0000313" key="2">
    <source>
        <dbReference type="Proteomes" id="UP000242469"/>
    </source>
</evidence>
<dbReference type="AlphaFoldDB" id="A0A1H4GPN4"/>
<dbReference type="RefSeq" id="WP_091827738.1">
    <property type="nucleotide sequence ID" value="NZ_FNRJ01000019.1"/>
</dbReference>
<protein>
    <submittedName>
        <fullName evidence="1">Uncharacterized protein</fullName>
    </submittedName>
</protein>
<proteinExistence type="predicted"/>
<dbReference type="Proteomes" id="UP000242469">
    <property type="component" value="Unassembled WGS sequence"/>
</dbReference>
<reference evidence="2" key="1">
    <citation type="submission" date="2016-10" db="EMBL/GenBank/DDBJ databases">
        <authorList>
            <person name="Varghese N."/>
            <person name="Submissions S."/>
        </authorList>
    </citation>
    <scope>NUCLEOTIDE SEQUENCE [LARGE SCALE GENOMIC DNA]</scope>
    <source>
        <strain evidence="2">DSM 11526</strain>
    </source>
</reference>
<dbReference type="OrthoDB" id="4556323at2"/>
<accession>A0A1H4GPN4</accession>
<sequence>MLKIDTQPVVYYSPLDEDHFFAWAQEIPCIKSIDRGYLHIQESEVDEQAMRDLLAILERYRLSAKPLAALCTSENESWFKDKDKFWYQDVFGNF</sequence>
<name>A0A1H4GPN4_9GAMM</name>
<organism evidence="1 2">
    <name type="scientific">Marinobacterium iners DSM 11526</name>
    <dbReference type="NCBI Taxonomy" id="1122198"/>
    <lineage>
        <taxon>Bacteria</taxon>
        <taxon>Pseudomonadati</taxon>
        <taxon>Pseudomonadota</taxon>
        <taxon>Gammaproteobacteria</taxon>
        <taxon>Oceanospirillales</taxon>
        <taxon>Oceanospirillaceae</taxon>
        <taxon>Marinobacterium</taxon>
    </lineage>
</organism>
<keyword evidence="2" id="KW-1185">Reference proteome</keyword>
<dbReference type="EMBL" id="FNRJ01000019">
    <property type="protein sequence ID" value="SEB11619.1"/>
    <property type="molecule type" value="Genomic_DNA"/>
</dbReference>
<evidence type="ECO:0000313" key="1">
    <source>
        <dbReference type="EMBL" id="SEB11619.1"/>
    </source>
</evidence>
<gene>
    <name evidence="1" type="ORF">SAMN02745729_1196</name>
</gene>